<sequence>MAEAATTMLGLTGPGMGLTRMAAFAPAVNTEPLQPNGIHFGGGALPEFYMPYPARTSPHLERARTFAADWTRRIGIARAGVWTDHWTDAQDYGYWAAVSVPDAPAAAVDLVAAWGVWGFHWDDFFDDRFKRTRNILAGRAYVDRLMTFLPQDLAKMPAPEDPVQAGLADLWTRMAPNLPPSGRAAFPGQLGEFLYGPLWEVHNVIQGRSPDPVDYVEMRRQTGGGMFAYALAMAGLGGDLPAAVWEHRTMKALGEIFAEVPPLRNDIISYDKEIHREGEIHNAVLITQQFFGCDRERATSIVNDLLTGRIRQFQRLAAIEVPRMARELDLDATDRATVAAVVNALRDWLAGDCHWAPRCARYR</sequence>
<evidence type="ECO:0000256" key="1">
    <source>
        <dbReference type="ARBA" id="ARBA00023239"/>
    </source>
</evidence>
<proteinExistence type="predicted"/>
<keyword evidence="3" id="KW-1185">Reference proteome</keyword>
<dbReference type="SFLD" id="SFLDG01020">
    <property type="entry name" value="Terpene_Cyclase_Like_2"/>
    <property type="match status" value="1"/>
</dbReference>
<evidence type="ECO:0000313" key="2">
    <source>
        <dbReference type="EMBL" id="MBB4673907.1"/>
    </source>
</evidence>
<dbReference type="SUPFAM" id="SSF48576">
    <property type="entry name" value="Terpenoid synthases"/>
    <property type="match status" value="1"/>
</dbReference>
<dbReference type="Proteomes" id="UP000533598">
    <property type="component" value="Unassembled WGS sequence"/>
</dbReference>
<dbReference type="EMBL" id="JACHMH010000001">
    <property type="protein sequence ID" value="MBB4673907.1"/>
    <property type="molecule type" value="Genomic_DNA"/>
</dbReference>
<protein>
    <recommendedName>
        <fullName evidence="4">Terpene synthase</fullName>
    </recommendedName>
</protein>
<keyword evidence="1" id="KW-0456">Lyase</keyword>
<accession>A0A7W7C3K0</accession>
<dbReference type="GO" id="GO:0010333">
    <property type="term" value="F:terpene synthase activity"/>
    <property type="evidence" value="ECO:0007669"/>
    <property type="project" value="InterPro"/>
</dbReference>
<dbReference type="Gene3D" id="1.10.600.10">
    <property type="entry name" value="Farnesyl Diphosphate Synthase"/>
    <property type="match status" value="1"/>
</dbReference>
<gene>
    <name evidence="2" type="ORF">HNR67_000025</name>
</gene>
<dbReference type="Pfam" id="PF19086">
    <property type="entry name" value="Terpene_syn_C_2"/>
    <property type="match status" value="1"/>
</dbReference>
<evidence type="ECO:0008006" key="4">
    <source>
        <dbReference type="Google" id="ProtNLM"/>
    </source>
</evidence>
<name>A0A7W7C3K0_9PSEU</name>
<reference evidence="2 3" key="1">
    <citation type="submission" date="2020-08" db="EMBL/GenBank/DDBJ databases">
        <title>Sequencing the genomes of 1000 actinobacteria strains.</title>
        <authorList>
            <person name="Klenk H.-P."/>
        </authorList>
    </citation>
    <scope>NUCLEOTIDE SEQUENCE [LARGE SCALE GENOMIC DNA]</scope>
    <source>
        <strain evidence="2 3">DSM 44230</strain>
    </source>
</reference>
<dbReference type="InterPro" id="IPR008949">
    <property type="entry name" value="Isoprenoid_synthase_dom_sf"/>
</dbReference>
<dbReference type="RefSeq" id="WP_184999966.1">
    <property type="nucleotide sequence ID" value="NZ_BAAAUI010000013.1"/>
</dbReference>
<dbReference type="AlphaFoldDB" id="A0A7W7C3K0"/>
<dbReference type="InterPro" id="IPR034686">
    <property type="entry name" value="Terpene_cyclase-like_2"/>
</dbReference>
<comment type="caution">
    <text evidence="2">The sequence shown here is derived from an EMBL/GenBank/DDBJ whole genome shotgun (WGS) entry which is preliminary data.</text>
</comment>
<evidence type="ECO:0000313" key="3">
    <source>
        <dbReference type="Proteomes" id="UP000533598"/>
    </source>
</evidence>
<dbReference type="SFLD" id="SFLDS00005">
    <property type="entry name" value="Isoprenoid_Synthase_Type_I"/>
    <property type="match status" value="1"/>
</dbReference>
<organism evidence="2 3">
    <name type="scientific">Crossiella cryophila</name>
    <dbReference type="NCBI Taxonomy" id="43355"/>
    <lineage>
        <taxon>Bacteria</taxon>
        <taxon>Bacillati</taxon>
        <taxon>Actinomycetota</taxon>
        <taxon>Actinomycetes</taxon>
        <taxon>Pseudonocardiales</taxon>
        <taxon>Pseudonocardiaceae</taxon>
        <taxon>Crossiella</taxon>
    </lineage>
</organism>